<evidence type="ECO:0000313" key="5">
    <source>
        <dbReference type="Proteomes" id="UP000316988"/>
    </source>
</evidence>
<dbReference type="PANTHER" id="PTHR43877">
    <property type="entry name" value="AMINOALKYLPHOSPHONATE N-ACETYLTRANSFERASE-RELATED-RELATED"/>
    <property type="match status" value="1"/>
</dbReference>
<dbReference type="AlphaFoldDB" id="A0A554RKH6"/>
<dbReference type="InterPro" id="IPR016181">
    <property type="entry name" value="Acyl_CoA_acyltransferase"/>
</dbReference>
<evidence type="ECO:0000256" key="1">
    <source>
        <dbReference type="ARBA" id="ARBA00022679"/>
    </source>
</evidence>
<evidence type="ECO:0000313" key="4">
    <source>
        <dbReference type="EMBL" id="TSD54531.1"/>
    </source>
</evidence>
<dbReference type="InterPro" id="IPR050832">
    <property type="entry name" value="Bact_Acetyltransf"/>
</dbReference>
<name>A0A554RKH6_9ACTN</name>
<keyword evidence="5" id="KW-1185">Reference proteome</keyword>
<dbReference type="InterPro" id="IPR000182">
    <property type="entry name" value="GNAT_dom"/>
</dbReference>
<organism evidence="4 5">
    <name type="scientific">Aeromicrobium piscarium</name>
    <dbReference type="NCBI Taxonomy" id="2590901"/>
    <lineage>
        <taxon>Bacteria</taxon>
        <taxon>Bacillati</taxon>
        <taxon>Actinomycetota</taxon>
        <taxon>Actinomycetes</taxon>
        <taxon>Propionibacteriales</taxon>
        <taxon>Nocardioidaceae</taxon>
        <taxon>Aeromicrobium</taxon>
    </lineage>
</organism>
<accession>A0A554RKH6</accession>
<keyword evidence="1 4" id="KW-0808">Transferase</keyword>
<feature type="domain" description="N-acetyltransferase" evidence="3">
    <location>
        <begin position="1"/>
        <end position="131"/>
    </location>
</feature>
<evidence type="ECO:0000256" key="2">
    <source>
        <dbReference type="ARBA" id="ARBA00023315"/>
    </source>
</evidence>
<dbReference type="EMBL" id="VLNT01000025">
    <property type="protein sequence ID" value="TSD54531.1"/>
    <property type="molecule type" value="Genomic_DNA"/>
</dbReference>
<dbReference type="CDD" id="cd04301">
    <property type="entry name" value="NAT_SF"/>
    <property type="match status" value="1"/>
</dbReference>
<dbReference type="Gene3D" id="3.40.630.30">
    <property type="match status" value="1"/>
</dbReference>
<dbReference type="OrthoDB" id="3429276at2"/>
<sequence>MTADDRDAVTRFLHQADLTLSGLDSPSLRLWIDRRDDEIVGCTGYELSEDRAHVLVRSVAVSPVARRAGRGRELARFALDQAAGDGARTAWLFSRRSGPFWESLGFAHADRDELATVLAGTHQVRLFRRTGQLEREIAWSRSLVQAG</sequence>
<dbReference type="SUPFAM" id="SSF55729">
    <property type="entry name" value="Acyl-CoA N-acyltransferases (Nat)"/>
    <property type="match status" value="1"/>
</dbReference>
<protein>
    <submittedName>
        <fullName evidence="4">GNAT family N-acetyltransferase</fullName>
    </submittedName>
</protein>
<keyword evidence="2" id="KW-0012">Acyltransferase</keyword>
<dbReference type="GO" id="GO:0016747">
    <property type="term" value="F:acyltransferase activity, transferring groups other than amino-acyl groups"/>
    <property type="evidence" value="ECO:0007669"/>
    <property type="project" value="InterPro"/>
</dbReference>
<comment type="caution">
    <text evidence="4">The sequence shown here is derived from an EMBL/GenBank/DDBJ whole genome shotgun (WGS) entry which is preliminary data.</text>
</comment>
<dbReference type="Pfam" id="PF00583">
    <property type="entry name" value="Acetyltransf_1"/>
    <property type="match status" value="1"/>
</dbReference>
<proteinExistence type="predicted"/>
<gene>
    <name evidence="4" type="ORF">FNM00_17415</name>
</gene>
<dbReference type="PROSITE" id="PS51186">
    <property type="entry name" value="GNAT"/>
    <property type="match status" value="1"/>
</dbReference>
<evidence type="ECO:0000259" key="3">
    <source>
        <dbReference type="PROSITE" id="PS51186"/>
    </source>
</evidence>
<dbReference type="Proteomes" id="UP000316988">
    <property type="component" value="Unassembled WGS sequence"/>
</dbReference>
<reference evidence="4 5" key="1">
    <citation type="submission" date="2019-07" db="EMBL/GenBank/DDBJ databases">
        <authorList>
            <person name="Zhao L.H."/>
        </authorList>
    </citation>
    <scope>NUCLEOTIDE SEQUENCE [LARGE SCALE GENOMIC DNA]</scope>
    <source>
        <strain evidence="4 5">Co35</strain>
    </source>
</reference>